<organism evidence="2 3">
    <name type="scientific">Staphylococcus warneri</name>
    <dbReference type="NCBI Taxonomy" id="1292"/>
    <lineage>
        <taxon>Bacteria</taxon>
        <taxon>Bacillati</taxon>
        <taxon>Bacillota</taxon>
        <taxon>Bacilli</taxon>
        <taxon>Bacillales</taxon>
        <taxon>Staphylococcaceae</taxon>
        <taxon>Staphylococcus</taxon>
    </lineage>
</organism>
<comment type="caution">
    <text evidence="2">The sequence shown here is derived from an EMBL/GenBank/DDBJ whole genome shotgun (WGS) entry which is preliminary data.</text>
</comment>
<evidence type="ECO:0000259" key="1">
    <source>
        <dbReference type="Pfam" id="PF08349"/>
    </source>
</evidence>
<dbReference type="InterPro" id="IPR013560">
    <property type="entry name" value="DUF1722"/>
</dbReference>
<sequence length="123" mass="14872">MKERGYIEQLWREEKYRVLLHSQKQYDAIREKLKSQVSYEEIRMMIEHAITIEPNQGSVINAYDHMWGYFKRWATDEEKQSAQKLKELFINHEVSIHDLMSFLSILADKYNVQYIQQSTVLNE</sequence>
<dbReference type="Proteomes" id="UP000240717">
    <property type="component" value="Unassembled WGS sequence"/>
</dbReference>
<dbReference type="AlphaFoldDB" id="A0A2T4Q3I1"/>
<reference evidence="2 3" key="1">
    <citation type="journal article" date="2016" name="Front. Microbiol.">
        <title>Comprehensive Phylogenetic Analysis of Bovine Non-aureus Staphylococci Species Based on Whole-Genome Sequencing.</title>
        <authorList>
            <person name="Naushad S."/>
            <person name="Barkema H.W."/>
            <person name="Luby C."/>
            <person name="Condas L.A."/>
            <person name="Nobrega D.B."/>
            <person name="Carson D.A."/>
            <person name="De Buck J."/>
        </authorList>
    </citation>
    <scope>NUCLEOTIDE SEQUENCE [LARGE SCALE GENOMIC DNA]</scope>
    <source>
        <strain evidence="2 3">SNUC 2993</strain>
    </source>
</reference>
<dbReference type="EMBL" id="PZEV01000002">
    <property type="protein sequence ID" value="PTI52488.1"/>
    <property type="molecule type" value="Genomic_DNA"/>
</dbReference>
<evidence type="ECO:0000313" key="2">
    <source>
        <dbReference type="EMBL" id="PTI52488.1"/>
    </source>
</evidence>
<proteinExistence type="predicted"/>
<accession>A0A2T4Q3I1</accession>
<feature type="domain" description="DUF1722" evidence="1">
    <location>
        <begin position="15"/>
        <end position="122"/>
    </location>
</feature>
<dbReference type="RefSeq" id="WP_107532668.1">
    <property type="nucleotide sequence ID" value="NZ_PZEV01000002.1"/>
</dbReference>
<dbReference type="Pfam" id="PF08349">
    <property type="entry name" value="DUF1722"/>
    <property type="match status" value="1"/>
</dbReference>
<evidence type="ECO:0000313" key="3">
    <source>
        <dbReference type="Proteomes" id="UP000240717"/>
    </source>
</evidence>
<name>A0A2T4Q3I1_STAWA</name>
<gene>
    <name evidence="2" type="ORF">BU085_00925</name>
</gene>
<protein>
    <submittedName>
        <fullName evidence="2">Type II DNA modification enzyme</fullName>
    </submittedName>
</protein>